<proteinExistence type="predicted"/>
<feature type="domain" description="DUF397" evidence="1">
    <location>
        <begin position="2"/>
        <end position="56"/>
    </location>
</feature>
<name>A0ABU2SW26_9ACTN</name>
<comment type="caution">
    <text evidence="2">The sequence shown here is derived from an EMBL/GenBank/DDBJ whole genome shotgun (WGS) entry which is preliminary data.</text>
</comment>
<dbReference type="EMBL" id="JAVRFI010000028">
    <property type="protein sequence ID" value="MDT0453207.1"/>
    <property type="molecule type" value="Genomic_DNA"/>
</dbReference>
<keyword evidence="3" id="KW-1185">Reference proteome</keyword>
<organism evidence="2 3">
    <name type="scientific">Streptomyces hesseae</name>
    <dbReference type="NCBI Taxonomy" id="3075519"/>
    <lineage>
        <taxon>Bacteria</taxon>
        <taxon>Bacillati</taxon>
        <taxon>Actinomycetota</taxon>
        <taxon>Actinomycetes</taxon>
        <taxon>Kitasatosporales</taxon>
        <taxon>Streptomycetaceae</taxon>
        <taxon>Streptomyces</taxon>
    </lineage>
</organism>
<sequence length="69" mass="7284">MKWFKSSFSGGLGGECVEVAASPHAVHVRDSKLGSLGSDDSPRISVPRASWGTFLHHPSFGVRDSSAIS</sequence>
<gene>
    <name evidence="2" type="ORF">RM609_29610</name>
</gene>
<evidence type="ECO:0000259" key="1">
    <source>
        <dbReference type="Pfam" id="PF04149"/>
    </source>
</evidence>
<dbReference type="Pfam" id="PF04149">
    <property type="entry name" value="DUF397"/>
    <property type="match status" value="1"/>
</dbReference>
<accession>A0ABU2SW26</accession>
<evidence type="ECO:0000313" key="3">
    <source>
        <dbReference type="Proteomes" id="UP001180531"/>
    </source>
</evidence>
<protein>
    <submittedName>
        <fullName evidence="2">DUF397 domain-containing protein</fullName>
    </submittedName>
</protein>
<dbReference type="RefSeq" id="WP_311614883.1">
    <property type="nucleotide sequence ID" value="NZ_JAVRFI010000028.1"/>
</dbReference>
<evidence type="ECO:0000313" key="2">
    <source>
        <dbReference type="EMBL" id="MDT0453207.1"/>
    </source>
</evidence>
<reference evidence="2" key="1">
    <citation type="submission" date="2024-05" db="EMBL/GenBank/DDBJ databases">
        <title>30 novel species of actinomycetes from the DSMZ collection.</title>
        <authorList>
            <person name="Nouioui I."/>
        </authorList>
    </citation>
    <scope>NUCLEOTIDE SEQUENCE</scope>
    <source>
        <strain evidence="2">DSM 40473</strain>
    </source>
</reference>
<dbReference type="InterPro" id="IPR007278">
    <property type="entry name" value="DUF397"/>
</dbReference>
<dbReference type="Proteomes" id="UP001180531">
    <property type="component" value="Unassembled WGS sequence"/>
</dbReference>